<dbReference type="Ensembl" id="ENSMMST00000010979.1">
    <property type="protein sequence ID" value="ENSMMSP00000009927.1"/>
    <property type="gene ID" value="ENSMMSG00000007660.1"/>
</dbReference>
<evidence type="ECO:0000313" key="4">
    <source>
        <dbReference type="Proteomes" id="UP000694544"/>
    </source>
</evidence>
<keyword evidence="4" id="KW-1185">Reference proteome</keyword>
<dbReference type="Pfam" id="PF10630">
    <property type="entry name" value="DUF2476"/>
    <property type="match status" value="1"/>
</dbReference>
<dbReference type="PANTHER" id="PTHR31813:SF4">
    <property type="entry name" value="PROLINE-RICH PROTEIN 23A"/>
    <property type="match status" value="1"/>
</dbReference>
<organism evidence="3 4">
    <name type="scientific">Moschus moschiferus</name>
    <name type="common">Siberian musk deer</name>
    <name type="synonym">Moschus sibiricus</name>
    <dbReference type="NCBI Taxonomy" id="68415"/>
    <lineage>
        <taxon>Eukaryota</taxon>
        <taxon>Metazoa</taxon>
        <taxon>Chordata</taxon>
        <taxon>Craniata</taxon>
        <taxon>Vertebrata</taxon>
        <taxon>Euteleostomi</taxon>
        <taxon>Mammalia</taxon>
        <taxon>Eutheria</taxon>
        <taxon>Laurasiatheria</taxon>
        <taxon>Artiodactyla</taxon>
        <taxon>Ruminantia</taxon>
        <taxon>Pecora</taxon>
        <taxon>Moschidae</taxon>
        <taxon>Moschus</taxon>
    </lineage>
</organism>
<sequence length="262" mass="28119">MGSRPRSPSASSADQWEQQAEGPGPAKRCRTEEPTDHDFEVAPRLDNVMGTPDVGALTSLVVLADGYALHLPLDEVDLVLEPEPTSVLQVSLGDHTLILIPGALLGSSIGFLEEESHSAFVLGQGSFLNAPGECIALEQEFYGPVPEIAGQEEVYEEDADAVFPPAGMNAAASSVAGLLLSPRRASYPDLLGLAPEPWPRAPNPTPERGSPHHQDNLDLHVPEFFPDSPLQPLPPSPCPGSHERPQHPPVPARKAQRRLFQE</sequence>
<dbReference type="InterPro" id="IPR018903">
    <property type="entry name" value="PRR23"/>
</dbReference>
<comment type="similarity">
    <text evidence="1">Belongs to the PRR23 family.</text>
</comment>
<reference evidence="3" key="1">
    <citation type="submission" date="2025-08" db="UniProtKB">
        <authorList>
            <consortium name="Ensembl"/>
        </authorList>
    </citation>
    <scope>IDENTIFICATION</scope>
</reference>
<dbReference type="GeneTree" id="ENSGT00390000007772"/>
<name>A0A8C6DDA3_MOSMO</name>
<feature type="region of interest" description="Disordered" evidence="2">
    <location>
        <begin position="1"/>
        <end position="35"/>
    </location>
</feature>
<evidence type="ECO:0000256" key="2">
    <source>
        <dbReference type="SAM" id="MobiDB-lite"/>
    </source>
</evidence>
<proteinExistence type="inferred from homology"/>
<reference evidence="3" key="2">
    <citation type="submission" date="2025-09" db="UniProtKB">
        <authorList>
            <consortium name="Ensembl"/>
        </authorList>
    </citation>
    <scope>IDENTIFICATION</scope>
</reference>
<feature type="compositionally biased region" description="Pro residues" evidence="2">
    <location>
        <begin position="229"/>
        <end position="238"/>
    </location>
</feature>
<accession>A0A8C6DDA3</accession>
<dbReference type="AlphaFoldDB" id="A0A8C6DDA3"/>
<dbReference type="PANTHER" id="PTHR31813">
    <property type="entry name" value="PROLINE-RICH PROTEIN 23B"/>
    <property type="match status" value="1"/>
</dbReference>
<feature type="compositionally biased region" description="Pro residues" evidence="2">
    <location>
        <begin position="196"/>
        <end position="205"/>
    </location>
</feature>
<evidence type="ECO:0000256" key="1">
    <source>
        <dbReference type="ARBA" id="ARBA00009113"/>
    </source>
</evidence>
<protein>
    <submittedName>
        <fullName evidence="3">Uncharacterized protein</fullName>
    </submittedName>
</protein>
<dbReference type="Proteomes" id="UP000694544">
    <property type="component" value="Unplaced"/>
</dbReference>
<evidence type="ECO:0000313" key="3">
    <source>
        <dbReference type="Ensembl" id="ENSMMSP00000009927.1"/>
    </source>
</evidence>
<feature type="compositionally biased region" description="Low complexity" evidence="2">
    <location>
        <begin position="1"/>
        <end position="13"/>
    </location>
</feature>
<feature type="compositionally biased region" description="Basic and acidic residues" evidence="2">
    <location>
        <begin position="209"/>
        <end position="221"/>
    </location>
</feature>
<feature type="region of interest" description="Disordered" evidence="2">
    <location>
        <begin position="196"/>
        <end position="262"/>
    </location>
</feature>